<gene>
    <name evidence="12" type="ORF">DARMORV10_A03P52940.1</name>
</gene>
<evidence type="ECO:0000313" key="12">
    <source>
        <dbReference type="EMBL" id="CAF2130599.1"/>
    </source>
</evidence>
<dbReference type="GO" id="GO:0005975">
    <property type="term" value="P:carbohydrate metabolic process"/>
    <property type="evidence" value="ECO:0007669"/>
    <property type="project" value="InterPro"/>
</dbReference>
<dbReference type="SUPFAM" id="SSF51445">
    <property type="entry name" value="(Trans)glycosidases"/>
    <property type="match status" value="1"/>
</dbReference>
<evidence type="ECO:0000256" key="5">
    <source>
        <dbReference type="ARBA" id="ARBA00022554"/>
    </source>
</evidence>
<organism evidence="12">
    <name type="scientific">Brassica napus</name>
    <name type="common">Rape</name>
    <dbReference type="NCBI Taxonomy" id="3708"/>
    <lineage>
        <taxon>Eukaryota</taxon>
        <taxon>Viridiplantae</taxon>
        <taxon>Streptophyta</taxon>
        <taxon>Embryophyta</taxon>
        <taxon>Tracheophyta</taxon>
        <taxon>Spermatophyta</taxon>
        <taxon>Magnoliopsida</taxon>
        <taxon>eudicotyledons</taxon>
        <taxon>Gunneridae</taxon>
        <taxon>Pentapetalae</taxon>
        <taxon>rosids</taxon>
        <taxon>malvids</taxon>
        <taxon>Brassicales</taxon>
        <taxon>Brassicaceae</taxon>
        <taxon>Brassiceae</taxon>
        <taxon>Brassica</taxon>
    </lineage>
</organism>
<dbReference type="GO" id="GO:0019137">
    <property type="term" value="F:thioglucosidase activity"/>
    <property type="evidence" value="ECO:0007669"/>
    <property type="project" value="UniProtKB-EC"/>
</dbReference>
<dbReference type="EMBL" id="HG994357">
    <property type="protein sequence ID" value="CAF2130599.1"/>
    <property type="molecule type" value="Genomic_DNA"/>
</dbReference>
<dbReference type="AlphaFoldDB" id="A0A816WBC3"/>
<name>A0A816WBC3_BRANA</name>
<dbReference type="Gene3D" id="3.20.20.80">
    <property type="entry name" value="Glycosidases"/>
    <property type="match status" value="1"/>
</dbReference>
<evidence type="ECO:0000256" key="10">
    <source>
        <dbReference type="RuleBase" id="RU003690"/>
    </source>
</evidence>
<comment type="function">
    <text evidence="1">Degradation of glucosinolates (glucose residue linked by a thioglucoside bound to an amino acid derivative) to glucose, sulfate and any of the products: thiocyanates, isothiocyanates, nitriles, epithionitriles or oxazolidine-2-thiones.</text>
</comment>
<dbReference type="Proteomes" id="UP001295469">
    <property type="component" value="Chromosome A03"/>
</dbReference>
<reference evidence="12" key="1">
    <citation type="submission" date="2021-01" db="EMBL/GenBank/DDBJ databases">
        <authorList>
            <consortium name="Genoscope - CEA"/>
            <person name="William W."/>
        </authorList>
    </citation>
    <scope>NUCLEOTIDE SEQUENCE</scope>
</reference>
<evidence type="ECO:0000256" key="11">
    <source>
        <dbReference type="SAM" id="SignalP"/>
    </source>
</evidence>
<accession>A0A816WBC3</accession>
<evidence type="ECO:0000256" key="6">
    <source>
        <dbReference type="ARBA" id="ARBA00022801"/>
    </source>
</evidence>
<feature type="signal peptide" evidence="11">
    <location>
        <begin position="1"/>
        <end position="24"/>
    </location>
</feature>
<keyword evidence="6" id="KW-0378">Hydrolase</keyword>
<evidence type="ECO:0000256" key="9">
    <source>
        <dbReference type="ARBA" id="ARBA00034026"/>
    </source>
</evidence>
<dbReference type="PANTHER" id="PTHR10353:SF27">
    <property type="entry name" value="BETA-GLUCOSIDASE 47"/>
    <property type="match status" value="1"/>
</dbReference>
<proteinExistence type="inferred from homology"/>
<keyword evidence="5" id="KW-0926">Vacuole</keyword>
<dbReference type="InterPro" id="IPR017853">
    <property type="entry name" value="GH"/>
</dbReference>
<dbReference type="PANTHER" id="PTHR10353">
    <property type="entry name" value="GLYCOSYL HYDROLASE"/>
    <property type="match status" value="1"/>
</dbReference>
<dbReference type="Pfam" id="PF00232">
    <property type="entry name" value="Glyco_hydro_1"/>
    <property type="match status" value="1"/>
</dbReference>
<evidence type="ECO:0000256" key="4">
    <source>
        <dbReference type="ARBA" id="ARBA00012250"/>
    </source>
</evidence>
<evidence type="ECO:0000256" key="2">
    <source>
        <dbReference type="ARBA" id="ARBA00004116"/>
    </source>
</evidence>
<dbReference type="EC" id="3.2.1.147" evidence="4"/>
<evidence type="ECO:0000256" key="8">
    <source>
        <dbReference type="ARBA" id="ARBA00032797"/>
    </source>
</evidence>
<dbReference type="InterPro" id="IPR001360">
    <property type="entry name" value="Glyco_hydro_1"/>
</dbReference>
<feature type="chain" id="PRO_5033044589" description="thioglucosidase" evidence="11">
    <location>
        <begin position="25"/>
        <end position="201"/>
    </location>
</feature>
<evidence type="ECO:0000256" key="3">
    <source>
        <dbReference type="ARBA" id="ARBA00010838"/>
    </source>
</evidence>
<comment type="subcellular location">
    <subcellularLocation>
        <location evidence="2">Vacuole</location>
    </subcellularLocation>
</comment>
<keyword evidence="11" id="KW-0732">Signal</keyword>
<evidence type="ECO:0000256" key="7">
    <source>
        <dbReference type="ARBA" id="ARBA00032643"/>
    </source>
</evidence>
<dbReference type="GO" id="GO:0005773">
    <property type="term" value="C:vacuole"/>
    <property type="evidence" value="ECO:0007669"/>
    <property type="project" value="UniProtKB-SubCell"/>
</dbReference>
<comment type="catalytic activity">
    <reaction evidence="9">
        <text>a thioglucoside + H2O = a sugar + a thiol.</text>
        <dbReference type="EC" id="3.2.1.147"/>
    </reaction>
</comment>
<protein>
    <recommendedName>
        <fullName evidence="4">thioglucosidase</fullName>
        <ecNumber evidence="4">3.2.1.147</ecNumber>
    </recommendedName>
    <alternativeName>
        <fullName evidence="7">Sinigrinase</fullName>
    </alternativeName>
    <alternativeName>
        <fullName evidence="8">Thioglucosidase</fullName>
    </alternativeName>
</protein>
<dbReference type="PROSITE" id="PS00653">
    <property type="entry name" value="GLYCOSYL_HYDROL_F1_2"/>
    <property type="match status" value="1"/>
</dbReference>
<comment type="similarity">
    <text evidence="3 10">Belongs to the glycosyl hydrolase 1 family.</text>
</comment>
<sequence>MYVSLCPLLFLCLIIITLVSPSASTRWWYDDHLSLREINAQENFSFPKDFLFGTASSAYQYEGAYLADGKTLTNWDVFTSIPGKIADGSHGKVAVDHYHLYPEDLDLMKDLGVNSYRFSLSWARILLHGRFGDVNMEGIDHYNRMINAILKKGMEPFITLTHYDIPQELELIYGSWLDPQVREDFVHYAEICFRQTLWEQS</sequence>
<evidence type="ECO:0000256" key="1">
    <source>
        <dbReference type="ARBA" id="ARBA00003014"/>
    </source>
</evidence>
<dbReference type="InterPro" id="IPR033132">
    <property type="entry name" value="GH_1_N_CS"/>
</dbReference>